<dbReference type="Gene3D" id="3.40.50.150">
    <property type="entry name" value="Vaccinia Virus protein VP39"/>
    <property type="match status" value="1"/>
</dbReference>
<evidence type="ECO:0000256" key="1">
    <source>
        <dbReference type="ARBA" id="ARBA00006594"/>
    </source>
</evidence>
<evidence type="ECO:0000313" key="4">
    <source>
        <dbReference type="Proteomes" id="UP000221538"/>
    </source>
</evidence>
<comment type="similarity">
    <text evidence="1">Belongs to the N(4)/N(6)-methyltransferase family.</text>
</comment>
<gene>
    <name evidence="3" type="ORF">SFOMI_4943</name>
</gene>
<reference evidence="3 4" key="2">
    <citation type="journal article" date="2013" name="Environ. Sci. Technol.">
        <title>The 4-tert-butylphenol-utilizing bacterium Sphingobium fuliginis OMI can degrade bisphenols via phenolic ring hydroxylation and meta-cleavage pathway.</title>
        <authorList>
            <person name="Ogata Y."/>
            <person name="Goda S."/>
            <person name="Toyama T."/>
            <person name="Sei K."/>
            <person name="Ike M."/>
        </authorList>
    </citation>
    <scope>NUCLEOTIDE SEQUENCE [LARGE SCALE GENOMIC DNA]</scope>
    <source>
        <strain evidence="3 4">OMI</strain>
    </source>
</reference>
<accession>A0A292ZNB2</accession>
<dbReference type="Proteomes" id="UP000221538">
    <property type="component" value="Unassembled WGS sequence"/>
</dbReference>
<name>A0A292ZNB2_SPHSA</name>
<comment type="caution">
    <text evidence="3">The sequence shown here is derived from an EMBL/GenBank/DDBJ whole genome shotgun (WGS) entry which is preliminary data.</text>
</comment>
<feature type="domain" description="DNA methylase adenine-specific" evidence="2">
    <location>
        <begin position="99"/>
        <end position="186"/>
    </location>
</feature>
<evidence type="ECO:0000313" key="3">
    <source>
        <dbReference type="EMBL" id="GAY24363.1"/>
    </source>
</evidence>
<dbReference type="SUPFAM" id="SSF53335">
    <property type="entry name" value="S-adenosyl-L-methionine-dependent methyltransferases"/>
    <property type="match status" value="1"/>
</dbReference>
<reference evidence="3 4" key="1">
    <citation type="journal article" date="2013" name="Biodegradation">
        <title>Occurrence of 4-tert-butylphenol (4-t-BP) biodegradation in an aquatic sample caused by the presence of Spirodela polyrrhiza and isolation of a 4-t-BP-utilizing bacterium.</title>
        <authorList>
            <person name="Ogata Y."/>
            <person name="Toyama T."/>
            <person name="Yu N."/>
            <person name="Wang X."/>
            <person name="Sei K."/>
            <person name="Ike M."/>
        </authorList>
    </citation>
    <scope>NUCLEOTIDE SEQUENCE [LARGE SCALE GENOMIC DNA]</scope>
    <source>
        <strain evidence="3 4">OMI</strain>
    </source>
</reference>
<dbReference type="Pfam" id="PF02384">
    <property type="entry name" value="N6_Mtase"/>
    <property type="match status" value="1"/>
</dbReference>
<evidence type="ECO:0000259" key="2">
    <source>
        <dbReference type="Pfam" id="PF02384"/>
    </source>
</evidence>
<sequence>MHDRHRKAMATLLCRSQPRHDLYTVFSDCMEVMAITMANSVDRPQFDRREARYLQIVRQYRPDVVDLFPRVLAELVNALEAGISDVLGPLFHDLELHNRARGQFFTPYSICQMMADLSFADEANLRARIEQRGYIRAMEPACGAGSMVIALAETMKARGINYQRHLHVSAIDIDPRAVHMAYSQLSLLHVPAHLMVGNSLSGEIAEHWFTPAHILGGWNARLTAARDDEVTGGPIMPVPDMHAPAPAEQCADVAPAAAPAAPRQLSLF</sequence>
<proteinExistence type="inferred from homology"/>
<dbReference type="InterPro" id="IPR029063">
    <property type="entry name" value="SAM-dependent_MTases_sf"/>
</dbReference>
<protein>
    <submittedName>
        <fullName evidence="3">Possible type I restriction enzyme M subunit</fullName>
    </submittedName>
</protein>
<dbReference type="PRINTS" id="PR00507">
    <property type="entry name" value="N12N6MTFRASE"/>
</dbReference>
<organism evidence="3 4">
    <name type="scientific">Sphingobium fuliginis (strain ATCC 27551)</name>
    <dbReference type="NCBI Taxonomy" id="336203"/>
    <lineage>
        <taxon>Bacteria</taxon>
        <taxon>Pseudomonadati</taxon>
        <taxon>Pseudomonadota</taxon>
        <taxon>Alphaproteobacteria</taxon>
        <taxon>Sphingomonadales</taxon>
        <taxon>Sphingomonadaceae</taxon>
        <taxon>Sphingobium</taxon>
    </lineage>
</organism>
<dbReference type="GO" id="GO:0003677">
    <property type="term" value="F:DNA binding"/>
    <property type="evidence" value="ECO:0007669"/>
    <property type="project" value="InterPro"/>
</dbReference>
<dbReference type="GO" id="GO:0008170">
    <property type="term" value="F:N-methyltransferase activity"/>
    <property type="evidence" value="ECO:0007669"/>
    <property type="project" value="InterPro"/>
</dbReference>
<dbReference type="AlphaFoldDB" id="A0A292ZNB2"/>
<dbReference type="InterPro" id="IPR003356">
    <property type="entry name" value="DNA_methylase_A-5"/>
</dbReference>
<dbReference type="EMBL" id="BEWI01000032">
    <property type="protein sequence ID" value="GAY24363.1"/>
    <property type="molecule type" value="Genomic_DNA"/>
</dbReference>